<dbReference type="RefSeq" id="WP_350939036.1">
    <property type="nucleotide sequence ID" value="NZ_JAYWLC010000025.1"/>
</dbReference>
<dbReference type="Gene3D" id="3.10.450.50">
    <property type="match status" value="1"/>
</dbReference>
<organism evidence="1 2">
    <name type="scientific">Thioclava kandeliae</name>
    <dbReference type="NCBI Taxonomy" id="3070818"/>
    <lineage>
        <taxon>Bacteria</taxon>
        <taxon>Pseudomonadati</taxon>
        <taxon>Pseudomonadota</taxon>
        <taxon>Alphaproteobacteria</taxon>
        <taxon>Rhodobacterales</taxon>
        <taxon>Paracoccaceae</taxon>
        <taxon>Thioclava</taxon>
    </lineage>
</organism>
<dbReference type="SUPFAM" id="SSF54427">
    <property type="entry name" value="NTF2-like"/>
    <property type="match status" value="1"/>
</dbReference>
<name>A0ABV1SLC4_9RHOB</name>
<sequence>MKDMKDVVVARSNPTIPAEIRQQASELILDSVLHLDRMELEAWIDCFDKTSCYHVIPRENIDCGYPSAIIRCDSLDIIKDRLMVLDVSSKYNPHWDRHFLNGTQFQSYENGILIAHTNFMIVQSTLEGFSKLFVAGHYEDKIVFTADGAKLRERIVVLDTFSVPNLIAVPL</sequence>
<evidence type="ECO:0000313" key="1">
    <source>
        <dbReference type="EMBL" id="MER5173695.1"/>
    </source>
</evidence>
<proteinExistence type="predicted"/>
<dbReference type="Proteomes" id="UP001438953">
    <property type="component" value="Unassembled WGS sequence"/>
</dbReference>
<protein>
    <recommendedName>
        <fullName evidence="3">Aromatic-ring-hydroxylating dioxygenase subunit beta</fullName>
    </recommendedName>
</protein>
<evidence type="ECO:0000313" key="2">
    <source>
        <dbReference type="Proteomes" id="UP001438953"/>
    </source>
</evidence>
<keyword evidence="2" id="KW-1185">Reference proteome</keyword>
<dbReference type="InterPro" id="IPR032710">
    <property type="entry name" value="NTF2-like_dom_sf"/>
</dbReference>
<dbReference type="EMBL" id="JAYWLC010000025">
    <property type="protein sequence ID" value="MER5173695.1"/>
    <property type="molecule type" value="Genomic_DNA"/>
</dbReference>
<reference evidence="1 2" key="1">
    <citation type="submission" date="2024-06" db="EMBL/GenBank/DDBJ databases">
        <title>Thioclava kandeliae sp. nov. from a rhizosphere soil sample of Kandelia candel in a mangrove.</title>
        <authorList>
            <person name="Mu T."/>
        </authorList>
    </citation>
    <scope>NUCLEOTIDE SEQUENCE [LARGE SCALE GENOMIC DNA]</scope>
    <source>
        <strain evidence="1 2">CPCC 100088</strain>
    </source>
</reference>
<evidence type="ECO:0008006" key="3">
    <source>
        <dbReference type="Google" id="ProtNLM"/>
    </source>
</evidence>
<comment type="caution">
    <text evidence="1">The sequence shown here is derived from an EMBL/GenBank/DDBJ whole genome shotgun (WGS) entry which is preliminary data.</text>
</comment>
<accession>A0ABV1SLC4</accession>
<gene>
    <name evidence="1" type="ORF">VSX56_18190</name>
</gene>